<feature type="domain" description="HTH luxR-type" evidence="3">
    <location>
        <begin position="129"/>
        <end position="166"/>
    </location>
</feature>
<gene>
    <name evidence="4" type="ORF">FC18_GL001903</name>
</gene>
<organism evidence="4 5">
    <name type="scientific">Lacticaseibacillus sharpeae JCM 1186 = DSM 20505</name>
    <dbReference type="NCBI Taxonomy" id="1291052"/>
    <lineage>
        <taxon>Bacteria</taxon>
        <taxon>Bacillati</taxon>
        <taxon>Bacillota</taxon>
        <taxon>Bacilli</taxon>
        <taxon>Lactobacillales</taxon>
        <taxon>Lactobacillaceae</taxon>
        <taxon>Lacticaseibacillus</taxon>
    </lineage>
</organism>
<dbReference type="Proteomes" id="UP000051679">
    <property type="component" value="Unassembled WGS sequence"/>
</dbReference>
<dbReference type="AlphaFoldDB" id="A0A0R1ZJ27"/>
<name>A0A0R1ZJ27_9LACO</name>
<proteinExistence type="predicted"/>
<keyword evidence="2" id="KW-0804">Transcription</keyword>
<dbReference type="Pfam" id="PF00196">
    <property type="entry name" value="GerE"/>
    <property type="match status" value="1"/>
</dbReference>
<dbReference type="InterPro" id="IPR036388">
    <property type="entry name" value="WH-like_DNA-bd_sf"/>
</dbReference>
<evidence type="ECO:0000259" key="3">
    <source>
        <dbReference type="Pfam" id="PF00196"/>
    </source>
</evidence>
<dbReference type="PATRIC" id="fig|1291052.5.peg.1965"/>
<keyword evidence="1" id="KW-0805">Transcription regulation</keyword>
<comment type="caution">
    <text evidence="4">The sequence shown here is derived from an EMBL/GenBank/DDBJ whole genome shotgun (WGS) entry which is preliminary data.</text>
</comment>
<reference evidence="4 5" key="1">
    <citation type="journal article" date="2015" name="Genome Announc.">
        <title>Expanding the biotechnology potential of lactobacilli through comparative genomics of 213 strains and associated genera.</title>
        <authorList>
            <person name="Sun Z."/>
            <person name="Harris H.M."/>
            <person name="McCann A."/>
            <person name="Guo C."/>
            <person name="Argimon S."/>
            <person name="Zhang W."/>
            <person name="Yang X."/>
            <person name="Jeffery I.B."/>
            <person name="Cooney J.C."/>
            <person name="Kagawa T.F."/>
            <person name="Liu W."/>
            <person name="Song Y."/>
            <person name="Salvetti E."/>
            <person name="Wrobel A."/>
            <person name="Rasinkangas P."/>
            <person name="Parkhill J."/>
            <person name="Rea M.C."/>
            <person name="O'Sullivan O."/>
            <person name="Ritari J."/>
            <person name="Douillard F.P."/>
            <person name="Paul Ross R."/>
            <person name="Yang R."/>
            <person name="Briner A.E."/>
            <person name="Felis G.E."/>
            <person name="de Vos W.M."/>
            <person name="Barrangou R."/>
            <person name="Klaenhammer T.R."/>
            <person name="Caufield P.W."/>
            <person name="Cui Y."/>
            <person name="Zhang H."/>
            <person name="O'Toole P.W."/>
        </authorList>
    </citation>
    <scope>NUCLEOTIDE SEQUENCE [LARGE SCALE GENOMIC DNA]</scope>
    <source>
        <strain evidence="4 5">DSM 20505</strain>
    </source>
</reference>
<dbReference type="GO" id="GO:0006355">
    <property type="term" value="P:regulation of DNA-templated transcription"/>
    <property type="evidence" value="ECO:0007669"/>
    <property type="project" value="InterPro"/>
</dbReference>
<dbReference type="PRINTS" id="PR00038">
    <property type="entry name" value="HTHLUXR"/>
</dbReference>
<evidence type="ECO:0000256" key="1">
    <source>
        <dbReference type="ARBA" id="ARBA00023015"/>
    </source>
</evidence>
<dbReference type="InterPro" id="IPR000792">
    <property type="entry name" value="Tscrpt_reg_LuxR_C"/>
</dbReference>
<sequence>MTYNETEMFTHNTRVIHKAIARLHVHPATELYSELFGIGSEAYINYLRHFEDPLETEVQIERFNRIAGSIIYRVLLRTLQRTQRNQAKFNNTNLEDLVYNGHEPARTDDYSLLGFNVDTFYGALRPLDLKILYLHATGKSNKEIAPVMQLSEATISRRIRRMRNQLVTMINGGDMNGE</sequence>
<evidence type="ECO:0000313" key="4">
    <source>
        <dbReference type="EMBL" id="KRM54861.1"/>
    </source>
</evidence>
<dbReference type="RefSeq" id="WP_056976034.1">
    <property type="nucleotide sequence ID" value="NZ_AYYO01000043.1"/>
</dbReference>
<evidence type="ECO:0000313" key="5">
    <source>
        <dbReference type="Proteomes" id="UP000051679"/>
    </source>
</evidence>
<protein>
    <recommendedName>
        <fullName evidence="3">HTH luxR-type domain-containing protein</fullName>
    </recommendedName>
</protein>
<dbReference type="InterPro" id="IPR016032">
    <property type="entry name" value="Sig_transdc_resp-reg_C-effctor"/>
</dbReference>
<dbReference type="OrthoDB" id="2326319at2"/>
<keyword evidence="5" id="KW-1185">Reference proteome</keyword>
<dbReference type="GO" id="GO:0003677">
    <property type="term" value="F:DNA binding"/>
    <property type="evidence" value="ECO:0007669"/>
    <property type="project" value="InterPro"/>
</dbReference>
<dbReference type="EMBL" id="AYYO01000043">
    <property type="protein sequence ID" value="KRM54861.1"/>
    <property type="molecule type" value="Genomic_DNA"/>
</dbReference>
<dbReference type="SUPFAM" id="SSF46894">
    <property type="entry name" value="C-terminal effector domain of the bipartite response regulators"/>
    <property type="match status" value="1"/>
</dbReference>
<accession>A0A0R1ZJ27</accession>
<evidence type="ECO:0000256" key="2">
    <source>
        <dbReference type="ARBA" id="ARBA00023163"/>
    </source>
</evidence>
<dbReference type="Gene3D" id="1.10.10.10">
    <property type="entry name" value="Winged helix-like DNA-binding domain superfamily/Winged helix DNA-binding domain"/>
    <property type="match status" value="1"/>
</dbReference>